<keyword evidence="2" id="KW-0832">Ubl conjugation</keyword>
<accession>A0AA39G1K2</accession>
<feature type="domain" description="CMP" evidence="7">
    <location>
        <begin position="28"/>
        <end position="139"/>
    </location>
</feature>
<dbReference type="Proteomes" id="UP001168972">
    <property type="component" value="Unassembled WGS sequence"/>
</dbReference>
<organism evidence="8 9">
    <name type="scientific">Microctonus hyperodae</name>
    <name type="common">Parasitoid wasp</name>
    <dbReference type="NCBI Taxonomy" id="165561"/>
    <lineage>
        <taxon>Eukaryota</taxon>
        <taxon>Metazoa</taxon>
        <taxon>Ecdysozoa</taxon>
        <taxon>Arthropoda</taxon>
        <taxon>Hexapoda</taxon>
        <taxon>Insecta</taxon>
        <taxon>Pterygota</taxon>
        <taxon>Neoptera</taxon>
        <taxon>Endopterygota</taxon>
        <taxon>Hymenoptera</taxon>
        <taxon>Apocrita</taxon>
        <taxon>Ichneumonoidea</taxon>
        <taxon>Braconidae</taxon>
        <taxon>Euphorinae</taxon>
        <taxon>Microctonus</taxon>
    </lineage>
</organism>
<proteinExistence type="predicted"/>
<reference evidence="8" key="1">
    <citation type="journal article" date="2023" name="bioRxiv">
        <title>Scaffold-level genome assemblies of two parasitoid biocontrol wasps reveal the parthenogenesis mechanism and an associated novel virus.</title>
        <authorList>
            <person name="Inwood S."/>
            <person name="Skelly J."/>
            <person name="Guhlin J."/>
            <person name="Harrop T."/>
            <person name="Goldson S."/>
            <person name="Dearden P."/>
        </authorList>
    </citation>
    <scope>NUCLEOTIDE SEQUENCE</scope>
    <source>
        <strain evidence="8">Lincoln</strain>
        <tissue evidence="8">Whole body</tissue>
    </source>
</reference>
<dbReference type="PROSITE" id="PS51982">
    <property type="entry name" value="CMP"/>
    <property type="match status" value="1"/>
</dbReference>
<evidence type="ECO:0000256" key="1">
    <source>
        <dbReference type="ARBA" id="ARBA00022737"/>
    </source>
</evidence>
<evidence type="ECO:0000256" key="3">
    <source>
        <dbReference type="ARBA" id="ARBA00023125"/>
    </source>
</evidence>
<evidence type="ECO:0000259" key="7">
    <source>
        <dbReference type="PROSITE" id="PS51982"/>
    </source>
</evidence>
<dbReference type="EMBL" id="JAQQBR010000004">
    <property type="protein sequence ID" value="KAK0179104.1"/>
    <property type="molecule type" value="Genomic_DNA"/>
</dbReference>
<dbReference type="GO" id="GO:0000978">
    <property type="term" value="F:RNA polymerase II cis-regulatory region sequence-specific DNA binding"/>
    <property type="evidence" value="ECO:0007669"/>
    <property type="project" value="TreeGrafter"/>
</dbReference>
<feature type="compositionally biased region" description="Acidic residues" evidence="6">
    <location>
        <begin position="1"/>
        <end position="23"/>
    </location>
</feature>
<reference evidence="8" key="2">
    <citation type="submission" date="2023-03" db="EMBL/GenBank/DDBJ databases">
        <authorList>
            <person name="Inwood S.N."/>
            <person name="Skelly J.G."/>
            <person name="Guhlin J."/>
            <person name="Harrop T.W.R."/>
            <person name="Goldson S.G."/>
            <person name="Dearden P.K."/>
        </authorList>
    </citation>
    <scope>NUCLEOTIDE SEQUENCE</scope>
    <source>
        <strain evidence="8">Lincoln</strain>
        <tissue evidence="8">Whole body</tissue>
    </source>
</reference>
<dbReference type="InterPro" id="IPR039673">
    <property type="entry name" value="SATB1/SATB2"/>
</dbReference>
<dbReference type="PANTHER" id="PTHR15116">
    <property type="entry name" value="DNA-BINDING PROTEIN SATB FAMILY MEMBER"/>
    <property type="match status" value="1"/>
</dbReference>
<dbReference type="InterPro" id="IPR038224">
    <property type="entry name" value="SATB_ULD_sf"/>
</dbReference>
<dbReference type="Pfam" id="PF16534">
    <property type="entry name" value="ULD"/>
    <property type="match status" value="1"/>
</dbReference>
<keyword evidence="4" id="KW-0371">Homeobox</keyword>
<dbReference type="Gene3D" id="3.10.20.710">
    <property type="entry name" value="SATB, ubiquitin-like oligomerisation domain"/>
    <property type="match status" value="1"/>
</dbReference>
<keyword evidence="3" id="KW-0238">DNA-binding</keyword>
<keyword evidence="1" id="KW-0677">Repeat</keyword>
<comment type="caution">
    <text evidence="8">The sequence shown here is derived from an EMBL/GenBank/DDBJ whole genome shotgun (WGS) entry which is preliminary data.</text>
</comment>
<evidence type="ECO:0000256" key="2">
    <source>
        <dbReference type="ARBA" id="ARBA00022843"/>
    </source>
</evidence>
<dbReference type="PANTHER" id="PTHR15116:SF16">
    <property type="entry name" value="DEFECTIVE PROVENTRICULUS, ISOFORM A"/>
    <property type="match status" value="1"/>
</dbReference>
<dbReference type="GO" id="GO:0006338">
    <property type="term" value="P:chromatin remodeling"/>
    <property type="evidence" value="ECO:0007669"/>
    <property type="project" value="InterPro"/>
</dbReference>
<dbReference type="InterPro" id="IPR032392">
    <property type="entry name" value="ULD"/>
</dbReference>
<protein>
    <recommendedName>
        <fullName evidence="7">CMP domain-containing protein</fullName>
    </recommendedName>
</protein>
<feature type="region of interest" description="Disordered" evidence="6">
    <location>
        <begin position="1"/>
        <end position="24"/>
    </location>
</feature>
<evidence type="ECO:0000256" key="6">
    <source>
        <dbReference type="SAM" id="MobiDB-lite"/>
    </source>
</evidence>
<evidence type="ECO:0000313" key="9">
    <source>
        <dbReference type="Proteomes" id="UP001168972"/>
    </source>
</evidence>
<keyword evidence="5" id="KW-0539">Nucleus</keyword>
<evidence type="ECO:0000256" key="5">
    <source>
        <dbReference type="ARBA" id="ARBA00023242"/>
    </source>
</evidence>
<dbReference type="FunFam" id="3.10.20.710:FF:000002">
    <property type="entry name" value="Defective proventriculus, isoform A"/>
    <property type="match status" value="1"/>
</dbReference>
<dbReference type="GO" id="GO:0000981">
    <property type="term" value="F:DNA-binding transcription factor activity, RNA polymerase II-specific"/>
    <property type="evidence" value="ECO:0007669"/>
    <property type="project" value="TreeGrafter"/>
</dbReference>
<name>A0AA39G1K2_MICHY</name>
<gene>
    <name evidence="8" type="ORF">PV327_007926</name>
</gene>
<keyword evidence="9" id="KW-1185">Reference proteome</keyword>
<evidence type="ECO:0000256" key="4">
    <source>
        <dbReference type="ARBA" id="ARBA00023155"/>
    </source>
</evidence>
<evidence type="ECO:0000313" key="8">
    <source>
        <dbReference type="EMBL" id="KAK0179104.1"/>
    </source>
</evidence>
<dbReference type="GO" id="GO:0005634">
    <property type="term" value="C:nucleus"/>
    <property type="evidence" value="ECO:0007669"/>
    <property type="project" value="UniProtKB-ARBA"/>
</dbReference>
<sequence>MADDDDDDDDDDDNDYDDNDDAIDEFRKSPVPVHCIVEAIHSIVDTRVLIGREKWPSPHVEIDTFVIIPASVPFQDLVGEALVRLGYPTDIIPSARGSIVVKNWKPLPMEKVADDQLRTVAEILAELTTVATLKIQVYRTRPPPPSPASEVRDKLLRLLLLHSHALLVSAGCPLDEY</sequence>
<dbReference type="AlphaFoldDB" id="A0AA39G1K2"/>